<evidence type="ECO:0000256" key="2">
    <source>
        <dbReference type="ARBA" id="ARBA00022723"/>
    </source>
</evidence>
<comment type="caution">
    <text evidence="10">The sequence shown here is derived from an EMBL/GenBank/DDBJ whole genome shotgun (WGS) entry which is preliminary data.</text>
</comment>
<dbReference type="RefSeq" id="WP_017749407.1">
    <property type="nucleotide sequence ID" value="NZ_KQ976354.1"/>
</dbReference>
<dbReference type="InterPro" id="IPR036922">
    <property type="entry name" value="Rieske_2Fe-2S_sf"/>
</dbReference>
<keyword evidence="1" id="KW-0001">2Fe-2S</keyword>
<evidence type="ECO:0000256" key="5">
    <source>
        <dbReference type="ARBA" id="ARBA00023014"/>
    </source>
</evidence>
<dbReference type="SUPFAM" id="SSF50022">
    <property type="entry name" value="ISP domain"/>
    <property type="match status" value="1"/>
</dbReference>
<comment type="cofactor">
    <cofactor evidence="7">
        <name>[2Fe-2S] cluster</name>
        <dbReference type="ChEBI" id="CHEBI:190135"/>
    </cofactor>
</comment>
<dbReference type="Gene3D" id="2.102.10.10">
    <property type="entry name" value="Rieske [2Fe-2S] iron-sulphur domain"/>
    <property type="match status" value="1"/>
</dbReference>
<sequence>MTQTFDTTTSKDRYVRAASVADVQATGSVLIHIEKHAIALFYSDNKIYAIDNRCPHMGFPLHGSTCKDGIVTCPWHYARFDLASGGTFDSWADDVRAFPVEIRDGEVWVNLSPQVDPTVHQRQRLQDGLEQGISLVIAKSVIALLDMGANSTEPFRLGLEFGTRYNKEGWSTGLTMHTCMINLLPYLDAEDRPLALYQGLSAVARDSGGAPPHFVVHPLPNSSVDLTTLKNWFRQFIERRDSEAAERCVISAIRMGAEKKQIADMLFAAATDHRYIDVGHTLDFINKALEALDAVNWHGAEKVLASLISGLANATRMEESNSWRYPVDLVAILESAFDQLPAALKEGQLQQGSWSNQEQLIPILLGENAQAIADALLTALREGCTEEQLASVVTYAAALRVARFNTNNDFGDWDTAHHPFTFANAVHQGLRRVSSFELLRGVFDAAMSVYLNRFLNVPPARLPEPKDSVENPEELLKQLPELLDRQQQVNEVGRLVAHYLYSSGKPERLMAVLGKLMLRENRDFHVIQEIEAAFRQYSLLGQTPAGIHVLIAASRYLAAHSPTMRSQAQTYQMAHRLHKGDRLFEDKE</sequence>
<comment type="similarity">
    <text evidence="8">Belongs to the bacterial ring-hydroxylating dioxygenase ferredoxin component family.</text>
</comment>
<dbReference type="GO" id="GO:0016705">
    <property type="term" value="F:oxidoreductase activity, acting on paired donors, with incorporation or reduction of molecular oxygen"/>
    <property type="evidence" value="ECO:0007669"/>
    <property type="project" value="UniProtKB-ARBA"/>
</dbReference>
<dbReference type="InterPro" id="IPR017941">
    <property type="entry name" value="Rieske_2Fe-2S"/>
</dbReference>
<dbReference type="CDD" id="cd03467">
    <property type="entry name" value="Rieske"/>
    <property type="match status" value="1"/>
</dbReference>
<keyword evidence="2" id="KW-0479">Metal-binding</keyword>
<protein>
    <submittedName>
        <fullName evidence="10">Nitrite reductase</fullName>
    </submittedName>
</protein>
<dbReference type="GO" id="GO:0008942">
    <property type="term" value="F:nitrite reductase [NAD(P)H] activity"/>
    <property type="evidence" value="ECO:0007669"/>
    <property type="project" value="InterPro"/>
</dbReference>
<keyword evidence="4" id="KW-0408">Iron</keyword>
<evidence type="ECO:0000256" key="6">
    <source>
        <dbReference type="ARBA" id="ARBA00023063"/>
    </source>
</evidence>
<dbReference type="EMBL" id="ANNX02000051">
    <property type="protein sequence ID" value="KYC35643.1"/>
    <property type="molecule type" value="Genomic_DNA"/>
</dbReference>
<evidence type="ECO:0000259" key="9">
    <source>
        <dbReference type="PROSITE" id="PS51296"/>
    </source>
</evidence>
<dbReference type="InterPro" id="IPR012748">
    <property type="entry name" value="Rieske-like_NirD"/>
</dbReference>
<evidence type="ECO:0000256" key="3">
    <source>
        <dbReference type="ARBA" id="ARBA00023002"/>
    </source>
</evidence>
<dbReference type="GO" id="GO:0042128">
    <property type="term" value="P:nitrate assimilation"/>
    <property type="evidence" value="ECO:0007669"/>
    <property type="project" value="UniProtKB-KW"/>
</dbReference>
<dbReference type="GO" id="GO:0051537">
    <property type="term" value="F:2 iron, 2 sulfur cluster binding"/>
    <property type="evidence" value="ECO:0007669"/>
    <property type="project" value="UniProtKB-KW"/>
</dbReference>
<keyword evidence="5" id="KW-0411">Iron-sulfur</keyword>
<organism evidence="10 11">
    <name type="scientific">Scytonema hofmannii PCC 7110</name>
    <dbReference type="NCBI Taxonomy" id="128403"/>
    <lineage>
        <taxon>Bacteria</taxon>
        <taxon>Bacillati</taxon>
        <taxon>Cyanobacteriota</taxon>
        <taxon>Cyanophyceae</taxon>
        <taxon>Nostocales</taxon>
        <taxon>Scytonemataceae</taxon>
        <taxon>Scytonema</taxon>
    </lineage>
</organism>
<evidence type="ECO:0000256" key="8">
    <source>
        <dbReference type="ARBA" id="ARBA00038001"/>
    </source>
</evidence>
<dbReference type="PROSITE" id="PS51296">
    <property type="entry name" value="RIESKE"/>
    <property type="match status" value="1"/>
</dbReference>
<dbReference type="PANTHER" id="PTHR21496">
    <property type="entry name" value="FERREDOXIN-RELATED"/>
    <property type="match status" value="1"/>
</dbReference>
<evidence type="ECO:0000256" key="4">
    <source>
        <dbReference type="ARBA" id="ARBA00023004"/>
    </source>
</evidence>
<feature type="domain" description="Rieske" evidence="9">
    <location>
        <begin position="15"/>
        <end position="109"/>
    </location>
</feature>
<proteinExistence type="inferred from homology"/>
<dbReference type="Proteomes" id="UP000076925">
    <property type="component" value="Unassembled WGS sequence"/>
</dbReference>
<evidence type="ECO:0000256" key="1">
    <source>
        <dbReference type="ARBA" id="ARBA00022714"/>
    </source>
</evidence>
<name>A0A139WTA7_9CYAN</name>
<accession>A0A139WTA7</accession>
<evidence type="ECO:0000313" key="11">
    <source>
        <dbReference type="Proteomes" id="UP000076925"/>
    </source>
</evidence>
<dbReference type="STRING" id="128403.WA1_07455"/>
<dbReference type="GO" id="GO:0046872">
    <property type="term" value="F:metal ion binding"/>
    <property type="evidence" value="ECO:0007669"/>
    <property type="project" value="UniProtKB-KW"/>
</dbReference>
<dbReference type="AlphaFoldDB" id="A0A139WTA7"/>
<keyword evidence="11" id="KW-1185">Reference proteome</keyword>
<dbReference type="OrthoDB" id="593800at2"/>
<evidence type="ECO:0000256" key="7">
    <source>
        <dbReference type="ARBA" id="ARBA00034078"/>
    </source>
</evidence>
<keyword evidence="3" id="KW-0560">Oxidoreductase</keyword>
<evidence type="ECO:0000313" key="10">
    <source>
        <dbReference type="EMBL" id="KYC35643.1"/>
    </source>
</evidence>
<gene>
    <name evidence="10" type="ORF">WA1_07455</name>
</gene>
<reference evidence="10 11" key="1">
    <citation type="journal article" date="2013" name="Genome Biol. Evol.">
        <title>Genomes of Stigonematalean cyanobacteria (subsection V) and the evolution of oxygenic photosynthesis from prokaryotes to plastids.</title>
        <authorList>
            <person name="Dagan T."/>
            <person name="Roettger M."/>
            <person name="Stucken K."/>
            <person name="Landan G."/>
            <person name="Koch R."/>
            <person name="Major P."/>
            <person name="Gould S.B."/>
            <person name="Goremykin V.V."/>
            <person name="Rippka R."/>
            <person name="Tandeau de Marsac N."/>
            <person name="Gugger M."/>
            <person name="Lockhart P.J."/>
            <person name="Allen J.F."/>
            <person name="Brune I."/>
            <person name="Maus I."/>
            <person name="Puhler A."/>
            <person name="Martin W.F."/>
        </authorList>
    </citation>
    <scope>NUCLEOTIDE SEQUENCE [LARGE SCALE GENOMIC DNA]</scope>
    <source>
        <strain evidence="10 11">PCC 7110</strain>
    </source>
</reference>
<keyword evidence="6" id="KW-0534">Nitrate assimilation</keyword>
<dbReference type="Pfam" id="PF13806">
    <property type="entry name" value="Rieske_2"/>
    <property type="match status" value="1"/>
</dbReference>
<dbReference type="PANTHER" id="PTHR21496:SF0">
    <property type="entry name" value="RIESKE DOMAIN-CONTAINING PROTEIN"/>
    <property type="match status" value="1"/>
</dbReference>
<dbReference type="GO" id="GO:0004497">
    <property type="term" value="F:monooxygenase activity"/>
    <property type="evidence" value="ECO:0007669"/>
    <property type="project" value="UniProtKB-ARBA"/>
</dbReference>